<dbReference type="GO" id="GO:1990757">
    <property type="term" value="F:ubiquitin ligase activator activity"/>
    <property type="evidence" value="ECO:0007669"/>
    <property type="project" value="TreeGrafter"/>
</dbReference>
<feature type="domain" description="CDC20/Fizzy WD40" evidence="7">
    <location>
        <begin position="223"/>
        <end position="521"/>
    </location>
</feature>
<feature type="compositionally biased region" description="Basic and acidic residues" evidence="6">
    <location>
        <begin position="82"/>
        <end position="95"/>
    </location>
</feature>
<sequence length="551" mass="60182">MPNPDFVRRIRTATANGSSGEPSPTGNPRSGSSTASANPFASLLEAGPSSSSGSSVGSYGSPNRTYVPGGTPTSSPRKRKARDYGDRFIPNRDDNLQTAFQLIGDSPTTRSRKRSSNPPATDGNREQANLAFQSLLATELFPSGPSSPPRGSTTPAGTPSTPSRKRIFQYSSPSRSRLNRDLGLSNPVHQAYSISPVKFESQRLLLSPQKTVRKVAKTPFKVLDAPDLIDDYYLNLVDWSSTNILGVGLGTSVYVWTQETGAERLFELAPGDSATSVNWCQRGSTLAVGTQMGTIQIWDAEAQKQIRTMYGHDNRIGCLAWTGHLLSSGSKDRTIYHRDTRAKNDIVKRLTTHRQEICGLKWSDDSGGLAGCQLASGGNDNKLFVWDGKMMDQPMWKFHEHTAAVKAIDWNPHSRGVLASGGGTQDKKIRFWNTVAGTMLGEVDTGSQVCNLVWSKNTPELVSTHGYSTAPGQNQIIIWRYPSMSTVTQLTGHNQRVLYLALSPDGTTIVTGAGDETLRFWNVFPKREEREEDKAVGEELGPSLELFNKVR</sequence>
<evidence type="ECO:0000313" key="8">
    <source>
        <dbReference type="EMBL" id="EJU02498.1"/>
    </source>
</evidence>
<feature type="compositionally biased region" description="Low complexity" evidence="6">
    <location>
        <begin position="47"/>
        <end position="61"/>
    </location>
</feature>
<dbReference type="Pfam" id="PF24807">
    <property type="entry name" value="WD40_CDC20-Fz"/>
    <property type="match status" value="1"/>
</dbReference>
<dbReference type="GeneID" id="63691455"/>
<keyword evidence="2 5" id="KW-0853">WD repeat</keyword>
<feature type="compositionally biased region" description="Low complexity" evidence="6">
    <location>
        <begin position="149"/>
        <end position="162"/>
    </location>
</feature>
<dbReference type="GO" id="GO:1905786">
    <property type="term" value="P:positive regulation of anaphase-promoting complex-dependent catabolic process"/>
    <property type="evidence" value="ECO:0007669"/>
    <property type="project" value="TreeGrafter"/>
</dbReference>
<dbReference type="OrthoDB" id="10263272at2759"/>
<protein>
    <submittedName>
        <fullName evidence="8">WD40 repeat-like protein</fullName>
    </submittedName>
</protein>
<dbReference type="InterPro" id="IPR036322">
    <property type="entry name" value="WD40_repeat_dom_sf"/>
</dbReference>
<evidence type="ECO:0000256" key="3">
    <source>
        <dbReference type="ARBA" id="ARBA00022737"/>
    </source>
</evidence>
<keyword evidence="4" id="KW-0131">Cell cycle</keyword>
<dbReference type="InterPro" id="IPR056150">
    <property type="entry name" value="WD40_CDC20-Fz"/>
</dbReference>
<dbReference type="CDD" id="cd00200">
    <property type="entry name" value="WD40"/>
    <property type="match status" value="1"/>
</dbReference>
<evidence type="ECO:0000256" key="5">
    <source>
        <dbReference type="PROSITE-ProRule" id="PRU00221"/>
    </source>
</evidence>
<dbReference type="STRING" id="1858805.M5GDK9"/>
<comment type="similarity">
    <text evidence="1">Belongs to the WD repeat CDC20/Fizzy family.</text>
</comment>
<keyword evidence="3" id="KW-0677">Repeat</keyword>
<dbReference type="Proteomes" id="UP000030653">
    <property type="component" value="Unassembled WGS sequence"/>
</dbReference>
<dbReference type="HOGENOM" id="CLU_014831_4_0_1"/>
<dbReference type="GO" id="GO:0010997">
    <property type="term" value="F:anaphase-promoting complex binding"/>
    <property type="evidence" value="ECO:0007669"/>
    <property type="project" value="InterPro"/>
</dbReference>
<feature type="region of interest" description="Disordered" evidence="6">
    <location>
        <begin position="1"/>
        <end position="126"/>
    </location>
</feature>
<dbReference type="SMART" id="SM00320">
    <property type="entry name" value="WD40"/>
    <property type="match status" value="5"/>
</dbReference>
<dbReference type="Gene3D" id="2.130.10.10">
    <property type="entry name" value="YVTN repeat-like/Quinoprotein amine dehydrogenase"/>
    <property type="match status" value="1"/>
</dbReference>
<feature type="repeat" description="WD" evidence="5">
    <location>
        <begin position="350"/>
        <end position="387"/>
    </location>
</feature>
<evidence type="ECO:0000256" key="2">
    <source>
        <dbReference type="ARBA" id="ARBA00022574"/>
    </source>
</evidence>
<dbReference type="AlphaFoldDB" id="M5GDK9"/>
<dbReference type="RefSeq" id="XP_040629392.1">
    <property type="nucleotide sequence ID" value="XM_040776393.1"/>
</dbReference>
<gene>
    <name evidence="8" type="ORF">DACRYDRAFT_79319</name>
</gene>
<dbReference type="PROSITE" id="PS50294">
    <property type="entry name" value="WD_REPEATS_REGION"/>
    <property type="match status" value="1"/>
</dbReference>
<dbReference type="InterPro" id="IPR001680">
    <property type="entry name" value="WD40_rpt"/>
</dbReference>
<evidence type="ECO:0000259" key="7">
    <source>
        <dbReference type="Pfam" id="PF24807"/>
    </source>
</evidence>
<dbReference type="EMBL" id="JH795862">
    <property type="protein sequence ID" value="EJU02498.1"/>
    <property type="molecule type" value="Genomic_DNA"/>
</dbReference>
<feature type="compositionally biased region" description="Polar residues" evidence="6">
    <location>
        <begin position="13"/>
        <end position="39"/>
    </location>
</feature>
<dbReference type="InterPro" id="IPR019775">
    <property type="entry name" value="WD40_repeat_CS"/>
</dbReference>
<proteinExistence type="inferred from homology"/>
<evidence type="ECO:0000256" key="1">
    <source>
        <dbReference type="ARBA" id="ARBA00006445"/>
    </source>
</evidence>
<feature type="repeat" description="WD" evidence="5">
    <location>
        <begin position="490"/>
        <end position="523"/>
    </location>
</feature>
<evidence type="ECO:0000256" key="6">
    <source>
        <dbReference type="SAM" id="MobiDB-lite"/>
    </source>
</evidence>
<keyword evidence="9" id="KW-1185">Reference proteome</keyword>
<dbReference type="InterPro" id="IPR033010">
    <property type="entry name" value="Cdc20/Fizzy"/>
</dbReference>
<dbReference type="OMA" id="WSKNTDE"/>
<evidence type="ECO:0000256" key="4">
    <source>
        <dbReference type="ARBA" id="ARBA00023306"/>
    </source>
</evidence>
<accession>M5GDK9</accession>
<reference evidence="8 9" key="1">
    <citation type="journal article" date="2012" name="Science">
        <title>The Paleozoic origin of enzymatic lignin decomposition reconstructed from 31 fungal genomes.</title>
        <authorList>
            <person name="Floudas D."/>
            <person name="Binder M."/>
            <person name="Riley R."/>
            <person name="Barry K."/>
            <person name="Blanchette R.A."/>
            <person name="Henrissat B."/>
            <person name="Martinez A.T."/>
            <person name="Otillar R."/>
            <person name="Spatafora J.W."/>
            <person name="Yadav J.S."/>
            <person name="Aerts A."/>
            <person name="Benoit I."/>
            <person name="Boyd A."/>
            <person name="Carlson A."/>
            <person name="Copeland A."/>
            <person name="Coutinho P.M."/>
            <person name="de Vries R.P."/>
            <person name="Ferreira P."/>
            <person name="Findley K."/>
            <person name="Foster B."/>
            <person name="Gaskell J."/>
            <person name="Glotzer D."/>
            <person name="Gorecki P."/>
            <person name="Heitman J."/>
            <person name="Hesse C."/>
            <person name="Hori C."/>
            <person name="Igarashi K."/>
            <person name="Jurgens J.A."/>
            <person name="Kallen N."/>
            <person name="Kersten P."/>
            <person name="Kohler A."/>
            <person name="Kuees U."/>
            <person name="Kumar T.K.A."/>
            <person name="Kuo A."/>
            <person name="LaButti K."/>
            <person name="Larrondo L.F."/>
            <person name="Lindquist E."/>
            <person name="Ling A."/>
            <person name="Lombard V."/>
            <person name="Lucas S."/>
            <person name="Lundell T."/>
            <person name="Martin R."/>
            <person name="McLaughlin D.J."/>
            <person name="Morgenstern I."/>
            <person name="Morin E."/>
            <person name="Murat C."/>
            <person name="Nagy L.G."/>
            <person name="Nolan M."/>
            <person name="Ohm R.A."/>
            <person name="Patyshakuliyeva A."/>
            <person name="Rokas A."/>
            <person name="Ruiz-Duenas F.J."/>
            <person name="Sabat G."/>
            <person name="Salamov A."/>
            <person name="Samejima M."/>
            <person name="Schmutz J."/>
            <person name="Slot J.C."/>
            <person name="St John F."/>
            <person name="Stenlid J."/>
            <person name="Sun H."/>
            <person name="Sun S."/>
            <person name="Syed K."/>
            <person name="Tsang A."/>
            <person name="Wiebenga A."/>
            <person name="Young D."/>
            <person name="Pisabarro A."/>
            <person name="Eastwood D.C."/>
            <person name="Martin F."/>
            <person name="Cullen D."/>
            <person name="Grigoriev I.V."/>
            <person name="Hibbett D.S."/>
        </authorList>
    </citation>
    <scope>NUCLEOTIDE SEQUENCE [LARGE SCALE GENOMIC DNA]</scope>
    <source>
        <strain evidence="8 9">DJM-731 SS1</strain>
    </source>
</reference>
<dbReference type="PANTHER" id="PTHR19918:SF1">
    <property type="entry name" value="FIZZY-RELATED PROTEIN HOMOLOG"/>
    <property type="match status" value="1"/>
</dbReference>
<dbReference type="SUPFAM" id="SSF50978">
    <property type="entry name" value="WD40 repeat-like"/>
    <property type="match status" value="1"/>
</dbReference>
<feature type="repeat" description="WD" evidence="5">
    <location>
        <begin position="275"/>
        <end position="308"/>
    </location>
</feature>
<dbReference type="PROSITE" id="PS50082">
    <property type="entry name" value="WD_REPEATS_2"/>
    <property type="match status" value="3"/>
</dbReference>
<dbReference type="InterPro" id="IPR015943">
    <property type="entry name" value="WD40/YVTN_repeat-like_dom_sf"/>
</dbReference>
<dbReference type="PROSITE" id="PS00678">
    <property type="entry name" value="WD_REPEATS_1"/>
    <property type="match status" value="1"/>
</dbReference>
<organism evidence="8 9">
    <name type="scientific">Dacryopinax primogenitus (strain DJM 731)</name>
    <name type="common">Brown rot fungus</name>
    <dbReference type="NCBI Taxonomy" id="1858805"/>
    <lineage>
        <taxon>Eukaryota</taxon>
        <taxon>Fungi</taxon>
        <taxon>Dikarya</taxon>
        <taxon>Basidiomycota</taxon>
        <taxon>Agaricomycotina</taxon>
        <taxon>Dacrymycetes</taxon>
        <taxon>Dacrymycetales</taxon>
        <taxon>Dacrymycetaceae</taxon>
        <taxon>Dacryopinax</taxon>
    </lineage>
</organism>
<dbReference type="GO" id="GO:0005680">
    <property type="term" value="C:anaphase-promoting complex"/>
    <property type="evidence" value="ECO:0007669"/>
    <property type="project" value="TreeGrafter"/>
</dbReference>
<feature type="region of interest" description="Disordered" evidence="6">
    <location>
        <begin position="139"/>
        <end position="181"/>
    </location>
</feature>
<name>M5GDK9_DACPD</name>
<dbReference type="GO" id="GO:0031145">
    <property type="term" value="P:anaphase-promoting complex-dependent catabolic process"/>
    <property type="evidence" value="ECO:0007669"/>
    <property type="project" value="TreeGrafter"/>
</dbReference>
<dbReference type="PANTHER" id="PTHR19918">
    <property type="entry name" value="CELL DIVISION CYCLE 20 CDC20 FIZZY -RELATED"/>
    <property type="match status" value="1"/>
</dbReference>
<evidence type="ECO:0000313" key="9">
    <source>
        <dbReference type="Proteomes" id="UP000030653"/>
    </source>
</evidence>